<dbReference type="OMA" id="QQLDHYK"/>
<protein>
    <submittedName>
        <fullName evidence="1">Uncharacterized protein</fullName>
    </submittedName>
</protein>
<evidence type="ECO:0000313" key="1">
    <source>
        <dbReference type="EMBL" id="NEK74868.1"/>
    </source>
</evidence>
<dbReference type="EMBL" id="JAAGYV010000209">
    <property type="protein sequence ID" value="NEK74868.1"/>
    <property type="molecule type" value="Genomic_DNA"/>
</dbReference>
<comment type="caution">
    <text evidence="1">The sequence shown here is derived from an EMBL/GenBank/DDBJ whole genome shotgun (WGS) entry which is preliminary data.</text>
</comment>
<dbReference type="RefSeq" id="WP_011348498.1">
    <property type="nucleotide sequence ID" value="NZ_CP167827.1"/>
</dbReference>
<name>A0A6B3KPE2_XANEU</name>
<organism evidence="1">
    <name type="scientific">Xanthomonas euvesicatoria</name>
    <dbReference type="NCBI Taxonomy" id="456327"/>
    <lineage>
        <taxon>Bacteria</taxon>
        <taxon>Pseudomonadati</taxon>
        <taxon>Pseudomonadota</taxon>
        <taxon>Gammaproteobacteria</taxon>
        <taxon>Lysobacterales</taxon>
        <taxon>Lysobacteraceae</taxon>
        <taxon>Xanthomonas</taxon>
    </lineage>
</organism>
<dbReference type="InterPro" id="IPR023220">
    <property type="entry name" value="T4SS_VirB5-domain"/>
</dbReference>
<dbReference type="Gene3D" id="1.20.58.430">
    <property type="entry name" value="Type IV secretion system, VirB5-domain"/>
    <property type="match status" value="1"/>
</dbReference>
<sequence length="89" mass="9999">MTARSRRLRHPISRLATGLLLTVGLCAGSANAQVVIVNPSGETKDIAEYAEQAKRWTETIKQYQQQLDHYKQQLINLTGLNFLRPPPGR</sequence>
<dbReference type="AlphaFoldDB" id="A0A6B3KPE2"/>
<gene>
    <name evidence="1" type="ORF">G3W62_19200</name>
</gene>
<proteinExistence type="predicted"/>
<dbReference type="SUPFAM" id="SSF101082">
    <property type="entry name" value="Typo IV secretion system protein TraC"/>
    <property type="match status" value="1"/>
</dbReference>
<reference evidence="1" key="1">
    <citation type="submission" date="2019-11" db="EMBL/GenBank/DDBJ databases">
        <title>Genome-resolved metagenomics to study the prevalence of co-infection and intraspecific heterogeneity among plant pathogen metapopulations.</title>
        <authorList>
            <person name="Newberry E."/>
            <person name="Bhandari R."/>
            <person name="Kemble J."/>
            <person name="Sikora E."/>
            <person name="Potnis N."/>
        </authorList>
    </citation>
    <scope>NUCLEOTIDE SEQUENCE</scope>
    <source>
        <strain evidence="1">Xe_Pep_Tuscaloosa_18b</strain>
    </source>
</reference>
<accession>A0A6B3KPE2</accession>